<dbReference type="GO" id="GO:0030170">
    <property type="term" value="F:pyridoxal phosphate binding"/>
    <property type="evidence" value="ECO:0007669"/>
    <property type="project" value="InterPro"/>
</dbReference>
<dbReference type="PANTHER" id="PTHR45688">
    <property type="match status" value="1"/>
</dbReference>
<protein>
    <recommendedName>
        <fullName evidence="8">Alanine-glyoxylate aminotransferase</fullName>
    </recommendedName>
</protein>
<dbReference type="GO" id="GO:0005739">
    <property type="term" value="C:mitochondrion"/>
    <property type="evidence" value="ECO:0007669"/>
    <property type="project" value="TreeGrafter"/>
</dbReference>
<accession>A0AAD9RQ53</accession>
<dbReference type="SUPFAM" id="SSF53383">
    <property type="entry name" value="PLP-dependent transferases"/>
    <property type="match status" value="1"/>
</dbReference>
<evidence type="ECO:0000256" key="5">
    <source>
        <dbReference type="RuleBase" id="RU003560"/>
    </source>
</evidence>
<evidence type="ECO:0000313" key="7">
    <source>
        <dbReference type="Proteomes" id="UP001258017"/>
    </source>
</evidence>
<reference evidence="6" key="1">
    <citation type="submission" date="2021-08" db="EMBL/GenBank/DDBJ databases">
        <authorList>
            <person name="Misof B."/>
            <person name="Oliver O."/>
            <person name="Podsiadlowski L."/>
            <person name="Donath A."/>
            <person name="Peters R."/>
            <person name="Mayer C."/>
            <person name="Rust J."/>
            <person name="Gunkel S."/>
            <person name="Lesny P."/>
            <person name="Martin S."/>
            <person name="Oeyen J.P."/>
            <person name="Petersen M."/>
            <person name="Panagiotis P."/>
            <person name="Wilbrandt J."/>
            <person name="Tanja T."/>
        </authorList>
    </citation>
    <scope>NUCLEOTIDE SEQUENCE</scope>
    <source>
        <strain evidence="6">GBR_01_08_01A</strain>
        <tissue evidence="6">Thorax + abdomen</tissue>
    </source>
</reference>
<sequence length="517" mass="57671">MNALGVAFRNQGTLFPDVLNTFVQKLIKQDSVIMTESLEQMPKSDTIKLRERHIGQSCKLFYKSNPLKIVKAEGQYMIDEKGGRYLDCINNVAHVGHCHPDVVKAGQEQMALLSTNNRFLHDNIVICARRLTSWMPEPLSVCFFVNSGSEANDLALRLAQTYTGNKDIITLDHAYHGHLTSMIDISPYKFNKMKDGKKDWVHVAPCPDVYRGKYRDDEYPNQDLGAKYAEDVKDICDDLKAKGRGVCAYIAESLMSVGGQILPPKNYFKNVYRYVREAGGVCIADEVQVGFGRVGSHMWAFQLYGEDAVPDIVTVGKPMGNGHPVAAVITTLEIATSFKNTGIEYFNTYGGNPVSCAVANAVMEVIERDNLQENALRVGNHLITELRKLSKHRKIIGDIRGVGLFIGIELVRNRNKRTPATAEAKHVVSRMKDRKILVSSDGPDENILKLKPPMVFTMENANEFVSVLDEVLQEIEIDTEEEPEVTRTVIKATISQMDLDTNATTCTKTNPVLVRAS</sequence>
<dbReference type="InterPro" id="IPR049704">
    <property type="entry name" value="Aminotrans_3_PPA_site"/>
</dbReference>
<reference evidence="6" key="2">
    <citation type="journal article" date="2023" name="Commun. Biol.">
        <title>Intrasexual cuticular hydrocarbon dimorphism in a wasp sheds light on hydrocarbon biosynthesis genes in Hymenoptera.</title>
        <authorList>
            <person name="Moris V.C."/>
            <person name="Podsiadlowski L."/>
            <person name="Martin S."/>
            <person name="Oeyen J.P."/>
            <person name="Donath A."/>
            <person name="Petersen M."/>
            <person name="Wilbrandt J."/>
            <person name="Misof B."/>
            <person name="Liedtke D."/>
            <person name="Thamm M."/>
            <person name="Scheiner R."/>
            <person name="Schmitt T."/>
            <person name="Niehuis O."/>
        </authorList>
    </citation>
    <scope>NUCLEOTIDE SEQUENCE</scope>
    <source>
        <strain evidence="6">GBR_01_08_01A</strain>
    </source>
</reference>
<gene>
    <name evidence="6" type="ORF">KPH14_009696</name>
</gene>
<comment type="cofactor">
    <cofactor evidence="1">
        <name>pyridoxal 5'-phosphate</name>
        <dbReference type="ChEBI" id="CHEBI:597326"/>
    </cofactor>
</comment>
<dbReference type="FunFam" id="3.40.640.10:FF:000058">
    <property type="entry name" value="ethanolamine-phosphate phospho-lyase isoform X1"/>
    <property type="match status" value="1"/>
</dbReference>
<evidence type="ECO:0000256" key="2">
    <source>
        <dbReference type="ARBA" id="ARBA00008954"/>
    </source>
</evidence>
<evidence type="ECO:0000256" key="1">
    <source>
        <dbReference type="ARBA" id="ARBA00001933"/>
    </source>
</evidence>
<evidence type="ECO:0000256" key="4">
    <source>
        <dbReference type="ARBA" id="ARBA00023239"/>
    </source>
</evidence>
<dbReference type="InterPro" id="IPR015424">
    <property type="entry name" value="PyrdxlP-dep_Trfase"/>
</dbReference>
<dbReference type="AlphaFoldDB" id="A0AAD9RQ53"/>
<dbReference type="InterPro" id="IPR015422">
    <property type="entry name" value="PyrdxlP-dep_Trfase_small"/>
</dbReference>
<dbReference type="CDD" id="cd00610">
    <property type="entry name" value="OAT_like"/>
    <property type="match status" value="1"/>
</dbReference>
<dbReference type="GO" id="GO:0016829">
    <property type="term" value="F:lyase activity"/>
    <property type="evidence" value="ECO:0007669"/>
    <property type="project" value="UniProtKB-KW"/>
</dbReference>
<keyword evidence="4" id="KW-0456">Lyase</keyword>
<organism evidence="6 7">
    <name type="scientific">Odynerus spinipes</name>
    <dbReference type="NCBI Taxonomy" id="1348599"/>
    <lineage>
        <taxon>Eukaryota</taxon>
        <taxon>Metazoa</taxon>
        <taxon>Ecdysozoa</taxon>
        <taxon>Arthropoda</taxon>
        <taxon>Hexapoda</taxon>
        <taxon>Insecta</taxon>
        <taxon>Pterygota</taxon>
        <taxon>Neoptera</taxon>
        <taxon>Endopterygota</taxon>
        <taxon>Hymenoptera</taxon>
        <taxon>Apocrita</taxon>
        <taxon>Aculeata</taxon>
        <taxon>Vespoidea</taxon>
        <taxon>Vespidae</taxon>
        <taxon>Eumeninae</taxon>
        <taxon>Odynerus</taxon>
    </lineage>
</organism>
<comment type="caution">
    <text evidence="6">The sequence shown here is derived from an EMBL/GenBank/DDBJ whole genome shotgun (WGS) entry which is preliminary data.</text>
</comment>
<evidence type="ECO:0000313" key="6">
    <source>
        <dbReference type="EMBL" id="KAK2583796.1"/>
    </source>
</evidence>
<dbReference type="EMBL" id="JAIFRP010000030">
    <property type="protein sequence ID" value="KAK2583796.1"/>
    <property type="molecule type" value="Genomic_DNA"/>
</dbReference>
<dbReference type="Gene3D" id="3.90.1150.10">
    <property type="entry name" value="Aspartate Aminotransferase, domain 1"/>
    <property type="match status" value="1"/>
</dbReference>
<evidence type="ECO:0000256" key="3">
    <source>
        <dbReference type="ARBA" id="ARBA00022898"/>
    </source>
</evidence>
<dbReference type="Gene3D" id="3.40.640.10">
    <property type="entry name" value="Type I PLP-dependent aspartate aminotransferase-like (Major domain)"/>
    <property type="match status" value="1"/>
</dbReference>
<comment type="similarity">
    <text evidence="2 5">Belongs to the class-III pyridoxal-phosphate-dependent aminotransferase family.</text>
</comment>
<dbReference type="PROSITE" id="PS00600">
    <property type="entry name" value="AA_TRANSFER_CLASS_3"/>
    <property type="match status" value="1"/>
</dbReference>
<proteinExistence type="inferred from homology"/>
<dbReference type="InterPro" id="IPR015421">
    <property type="entry name" value="PyrdxlP-dep_Trfase_major"/>
</dbReference>
<dbReference type="InterPro" id="IPR005814">
    <property type="entry name" value="Aminotrans_3"/>
</dbReference>
<name>A0AAD9RQ53_9HYME</name>
<dbReference type="GO" id="GO:0008483">
    <property type="term" value="F:transaminase activity"/>
    <property type="evidence" value="ECO:0007669"/>
    <property type="project" value="InterPro"/>
</dbReference>
<dbReference type="Proteomes" id="UP001258017">
    <property type="component" value="Unassembled WGS sequence"/>
</dbReference>
<keyword evidence="7" id="KW-1185">Reference proteome</keyword>
<dbReference type="Pfam" id="PF00202">
    <property type="entry name" value="Aminotran_3"/>
    <property type="match status" value="1"/>
</dbReference>
<keyword evidence="3 5" id="KW-0663">Pyridoxal phosphate</keyword>
<evidence type="ECO:0008006" key="8">
    <source>
        <dbReference type="Google" id="ProtNLM"/>
    </source>
</evidence>
<dbReference type="PANTHER" id="PTHR45688:SF13">
    <property type="entry name" value="ALANINE--GLYOXYLATE AMINOTRANSFERASE 2-LIKE"/>
    <property type="match status" value="1"/>
</dbReference>